<reference evidence="1" key="1">
    <citation type="submission" date="2019-01" db="EMBL/GenBank/DDBJ databases">
        <title>Draft genome sequences of three monokaryotic isolates of the white-rot basidiomycete fungus Dichomitus squalens.</title>
        <authorList>
            <consortium name="DOE Joint Genome Institute"/>
            <person name="Lopez S.C."/>
            <person name="Andreopoulos B."/>
            <person name="Pangilinan J."/>
            <person name="Lipzen A."/>
            <person name="Riley R."/>
            <person name="Ahrendt S."/>
            <person name="Ng V."/>
            <person name="Barry K."/>
            <person name="Daum C."/>
            <person name="Grigoriev I.V."/>
            <person name="Hilden K.S."/>
            <person name="Makela M.R."/>
            <person name="de Vries R.P."/>
        </authorList>
    </citation>
    <scope>NUCLEOTIDE SEQUENCE [LARGE SCALE GENOMIC DNA]</scope>
    <source>
        <strain evidence="1">OM18370.1</strain>
    </source>
</reference>
<evidence type="ECO:0000313" key="1">
    <source>
        <dbReference type="EMBL" id="TBU25368.1"/>
    </source>
</evidence>
<proteinExistence type="predicted"/>
<accession>A0A4Q9MFP6</accession>
<name>A0A4Q9MFP6_9APHY</name>
<dbReference type="Proteomes" id="UP000292957">
    <property type="component" value="Unassembled WGS sequence"/>
</dbReference>
<organism evidence="1">
    <name type="scientific">Dichomitus squalens</name>
    <dbReference type="NCBI Taxonomy" id="114155"/>
    <lineage>
        <taxon>Eukaryota</taxon>
        <taxon>Fungi</taxon>
        <taxon>Dikarya</taxon>
        <taxon>Basidiomycota</taxon>
        <taxon>Agaricomycotina</taxon>
        <taxon>Agaricomycetes</taxon>
        <taxon>Polyporales</taxon>
        <taxon>Polyporaceae</taxon>
        <taxon>Dichomitus</taxon>
    </lineage>
</organism>
<gene>
    <name evidence="1" type="ORF">BD311DRAFT_764666</name>
</gene>
<protein>
    <submittedName>
        <fullName evidence="1">Uncharacterized protein</fullName>
    </submittedName>
</protein>
<sequence>MSKNSYWMIYVWRAYCMQCHCYQCPRRPYKSPRPAKVDNGGLMYSNPLLANFGVTILGTRGIAAGTVSHIC</sequence>
<dbReference type="AlphaFoldDB" id="A0A4Q9MFP6"/>
<dbReference type="EMBL" id="ML143462">
    <property type="protein sequence ID" value="TBU25368.1"/>
    <property type="molecule type" value="Genomic_DNA"/>
</dbReference>